<proteinExistence type="inferred from homology"/>
<dbReference type="OrthoDB" id="24491at2157"/>
<evidence type="ECO:0000256" key="3">
    <source>
        <dbReference type="ARBA" id="ARBA00022573"/>
    </source>
</evidence>
<dbReference type="STRING" id="1186196.SAMN04489841_1775"/>
<keyword evidence="4" id="KW-0413">Isomerase</keyword>
<evidence type="ECO:0000313" key="6">
    <source>
        <dbReference type="EMBL" id="SEQ45116.1"/>
    </source>
</evidence>
<dbReference type="PANTHER" id="PTHR43588">
    <property type="entry name" value="COBALT-PRECORRIN-8 METHYLMUTASE"/>
    <property type="match status" value="1"/>
</dbReference>
<dbReference type="RefSeq" id="WP_090616574.1">
    <property type="nucleotide sequence ID" value="NZ_FOFD01000002.1"/>
</dbReference>
<evidence type="ECO:0000313" key="7">
    <source>
        <dbReference type="Proteomes" id="UP000199114"/>
    </source>
</evidence>
<evidence type="ECO:0000256" key="4">
    <source>
        <dbReference type="ARBA" id="ARBA00023235"/>
    </source>
</evidence>
<gene>
    <name evidence="6" type="ORF">SAMN04489841_1775</name>
</gene>
<feature type="domain" description="Cobalamin biosynthesis precorrin-8X methylmutase CobH/CbiC" evidence="5">
    <location>
        <begin position="25"/>
        <end position="225"/>
    </location>
</feature>
<keyword evidence="3" id="KW-0169">Cobalamin biosynthesis</keyword>
<evidence type="ECO:0000256" key="1">
    <source>
        <dbReference type="ARBA" id="ARBA00004953"/>
    </source>
</evidence>
<dbReference type="GO" id="GO:0009236">
    <property type="term" value="P:cobalamin biosynthetic process"/>
    <property type="evidence" value="ECO:0007669"/>
    <property type="project" value="UniProtKB-UniPathway"/>
</dbReference>
<accession>A0A1H9G4P0</accession>
<dbReference type="Proteomes" id="UP000199114">
    <property type="component" value="Unassembled WGS sequence"/>
</dbReference>
<keyword evidence="7" id="KW-1185">Reference proteome</keyword>
<dbReference type="PANTHER" id="PTHR43588:SF1">
    <property type="entry name" value="COBALT-PRECORRIN-8 METHYLMUTASE"/>
    <property type="match status" value="1"/>
</dbReference>
<sequence length="258" mass="27526">MTDGGEQDFEREYADLGATTQNAMDIAETSMDIVRQFVPDETLADRVRQKSVHSMGDIEFQHLIEFTGSDALGDDEDAPVRAGARAVLDEATIVTDITMSKAGITGRGHDCEKRKAIGNGAELAKETGMTRTAASVLELDKRGVYDGAIATIGNAPTAAFALADCIEDGTRPAAIVATPVGFVKAEESRQRIRQVSEAYDVPAITNVGRRGGSGLAAALTNELIHVAKDVRTDELALELTAEARAARTESDSEDREDE</sequence>
<dbReference type="EMBL" id="FOFD01000002">
    <property type="protein sequence ID" value="SEQ45116.1"/>
    <property type="molecule type" value="Genomic_DNA"/>
</dbReference>
<protein>
    <submittedName>
        <fullName evidence="6">Precorrin-8X methylmutase</fullName>
    </submittedName>
</protein>
<organism evidence="6 7">
    <name type="scientific">Natrinema salaciae</name>
    <dbReference type="NCBI Taxonomy" id="1186196"/>
    <lineage>
        <taxon>Archaea</taxon>
        <taxon>Methanobacteriati</taxon>
        <taxon>Methanobacteriota</taxon>
        <taxon>Stenosarchaea group</taxon>
        <taxon>Halobacteria</taxon>
        <taxon>Halobacteriales</taxon>
        <taxon>Natrialbaceae</taxon>
        <taxon>Natrinema</taxon>
    </lineage>
</organism>
<dbReference type="SUPFAM" id="SSF63965">
    <property type="entry name" value="Precorrin-8X methylmutase CbiC/CobH"/>
    <property type="match status" value="1"/>
</dbReference>
<name>A0A1H9G4P0_9EURY</name>
<dbReference type="AlphaFoldDB" id="A0A1H9G4P0"/>
<dbReference type="Pfam" id="PF02570">
    <property type="entry name" value="CbiC"/>
    <property type="match status" value="1"/>
</dbReference>
<evidence type="ECO:0000259" key="5">
    <source>
        <dbReference type="Pfam" id="PF02570"/>
    </source>
</evidence>
<dbReference type="InterPro" id="IPR036588">
    <property type="entry name" value="CobH/CbiC_sf"/>
</dbReference>
<dbReference type="UniPathway" id="UPA00148"/>
<comment type="pathway">
    <text evidence="1">Cofactor biosynthesis; adenosylcobalamin biosynthesis.</text>
</comment>
<evidence type="ECO:0000256" key="2">
    <source>
        <dbReference type="ARBA" id="ARBA00009774"/>
    </source>
</evidence>
<reference evidence="7" key="1">
    <citation type="submission" date="2016-10" db="EMBL/GenBank/DDBJ databases">
        <authorList>
            <person name="Varghese N."/>
            <person name="Submissions S."/>
        </authorList>
    </citation>
    <scope>NUCLEOTIDE SEQUENCE [LARGE SCALE GENOMIC DNA]</scope>
    <source>
        <strain evidence="7">DSM 25055</strain>
    </source>
</reference>
<dbReference type="GO" id="GO:0016993">
    <property type="term" value="F:precorrin-8X methylmutase activity"/>
    <property type="evidence" value="ECO:0007669"/>
    <property type="project" value="InterPro"/>
</dbReference>
<dbReference type="Gene3D" id="3.40.50.10230">
    <property type="entry name" value="Cobalamin biosynthesis CobH/CbiC, precorrin-8X methylmutase"/>
    <property type="match status" value="1"/>
</dbReference>
<comment type="similarity">
    <text evidence="2">Belongs to the CobH/CbiC family.</text>
</comment>
<dbReference type="InterPro" id="IPR003722">
    <property type="entry name" value="Cbl_synth_CobH/CbiC"/>
</dbReference>